<dbReference type="AlphaFoldDB" id="A0AAV9NKM9"/>
<accession>A0AAV9NKM9</accession>
<evidence type="ECO:0000256" key="1">
    <source>
        <dbReference type="SAM" id="MobiDB-lite"/>
    </source>
</evidence>
<organism evidence="2 3">
    <name type="scientific">Exophiala bonariae</name>
    <dbReference type="NCBI Taxonomy" id="1690606"/>
    <lineage>
        <taxon>Eukaryota</taxon>
        <taxon>Fungi</taxon>
        <taxon>Dikarya</taxon>
        <taxon>Ascomycota</taxon>
        <taxon>Pezizomycotina</taxon>
        <taxon>Eurotiomycetes</taxon>
        <taxon>Chaetothyriomycetidae</taxon>
        <taxon>Chaetothyriales</taxon>
        <taxon>Herpotrichiellaceae</taxon>
        <taxon>Exophiala</taxon>
    </lineage>
</organism>
<dbReference type="RefSeq" id="XP_064710067.1">
    <property type="nucleotide sequence ID" value="XM_064853668.1"/>
</dbReference>
<feature type="compositionally biased region" description="Polar residues" evidence="1">
    <location>
        <begin position="96"/>
        <end position="107"/>
    </location>
</feature>
<name>A0AAV9NKM9_9EURO</name>
<dbReference type="GeneID" id="89978289"/>
<reference evidence="2 3" key="1">
    <citation type="submission" date="2023-08" db="EMBL/GenBank/DDBJ databases">
        <title>Black Yeasts Isolated from many extreme environments.</title>
        <authorList>
            <person name="Coleine C."/>
            <person name="Stajich J.E."/>
            <person name="Selbmann L."/>
        </authorList>
    </citation>
    <scope>NUCLEOTIDE SEQUENCE [LARGE SCALE GENOMIC DNA]</scope>
    <source>
        <strain evidence="2 3">CCFEE 5792</strain>
    </source>
</reference>
<evidence type="ECO:0000313" key="3">
    <source>
        <dbReference type="Proteomes" id="UP001358417"/>
    </source>
</evidence>
<dbReference type="EMBL" id="JAVRRD010000004">
    <property type="protein sequence ID" value="KAK5060246.1"/>
    <property type="molecule type" value="Genomic_DNA"/>
</dbReference>
<protein>
    <submittedName>
        <fullName evidence="2">Uncharacterized protein</fullName>
    </submittedName>
</protein>
<keyword evidence="3" id="KW-1185">Reference proteome</keyword>
<gene>
    <name evidence="2" type="ORF">LTR84_010131</name>
</gene>
<comment type="caution">
    <text evidence="2">The sequence shown here is derived from an EMBL/GenBank/DDBJ whole genome shotgun (WGS) entry which is preliminary data.</text>
</comment>
<dbReference type="Proteomes" id="UP001358417">
    <property type="component" value="Unassembled WGS sequence"/>
</dbReference>
<feature type="region of interest" description="Disordered" evidence="1">
    <location>
        <begin position="75"/>
        <end position="123"/>
    </location>
</feature>
<proteinExistence type="predicted"/>
<sequence>MVNCTTRDIPCKYTLNAMPRATGSGSSRVARRRMVTAGNGGTNSNGNGRNGNDHTRPIDRVRRLEELVASLTADRRGRALSTGGSVGSEGAETGCARSSVSAASTTEGELRKPVVSTTASSGELPPLLADRFGRLEVNGGDGQVVYLSAAHWATICDEVR</sequence>
<feature type="region of interest" description="Disordered" evidence="1">
    <location>
        <begin position="36"/>
        <end position="59"/>
    </location>
</feature>
<evidence type="ECO:0000313" key="2">
    <source>
        <dbReference type="EMBL" id="KAK5060246.1"/>
    </source>
</evidence>